<dbReference type="RefSeq" id="WP_017712222.1">
    <property type="nucleotide sequence ID" value="NZ_KB235936.1"/>
</dbReference>
<dbReference type="GO" id="GO:0001517">
    <property type="term" value="F:N-acetylglucosamine 6-O-sulfotransferase activity"/>
    <property type="evidence" value="ECO:0007669"/>
    <property type="project" value="TreeGrafter"/>
</dbReference>
<dbReference type="SUPFAM" id="SSF52540">
    <property type="entry name" value="P-loop containing nucleoside triphosphate hydrolases"/>
    <property type="match status" value="1"/>
</dbReference>
<sequence>MVISSNPPVQTPTPGSYALVVGNGRSGTNWLLSMLAASPQTHCRNEPHDIASSPFHRLPSASEIRQDPDLMADRWRQFVLWTTTHMGERDHRITAPKTYVHPLSQKLGVAYFPVRPKIRRALMLVLPALRQAEWLMPWWIGSQSRLGQATGVLKINDLRAWIVRWVLETQPQVPVLHIVRHPGGQLQSGMSRFFSGLTAAQRESETQLYRGILKTAIQVDPHWREVLGDESHLDRLDLMEAVAWFWRYNNEEIYTLGQQYPNYHLVVYEQLALAPLDYARQVYDACGLAYTPAVEAHINAGTRQSVWGKLSQSSAEVAQSWKKKLSLEYQALAQQVLEGSVMAPWWSDGPG</sequence>
<dbReference type="InterPro" id="IPR027417">
    <property type="entry name" value="P-loop_NTPase"/>
</dbReference>
<dbReference type="GO" id="GO:0006044">
    <property type="term" value="P:N-acetylglucosamine metabolic process"/>
    <property type="evidence" value="ECO:0007669"/>
    <property type="project" value="TreeGrafter"/>
</dbReference>
<dbReference type="InterPro" id="IPR051135">
    <property type="entry name" value="Gal/GlcNAc/GalNAc_ST"/>
</dbReference>
<dbReference type="Proteomes" id="UP000034681">
    <property type="component" value="Unassembled WGS sequence"/>
</dbReference>
<keyword evidence="2" id="KW-1185">Reference proteome</keyword>
<evidence type="ECO:0000313" key="1">
    <source>
        <dbReference type="EMBL" id="KKI98726.1"/>
    </source>
</evidence>
<dbReference type="GO" id="GO:0006790">
    <property type="term" value="P:sulfur compound metabolic process"/>
    <property type="evidence" value="ECO:0007669"/>
    <property type="project" value="TreeGrafter"/>
</dbReference>
<dbReference type="PANTHER" id="PTHR10704">
    <property type="entry name" value="CARBOHYDRATE SULFOTRANSFERASE"/>
    <property type="match status" value="1"/>
</dbReference>
<name>A0A0M2PWI0_PROHO</name>
<accession>A0A0M2PWI0</accession>
<dbReference type="Pfam" id="PF13469">
    <property type="entry name" value="Sulfotransfer_3"/>
    <property type="match status" value="1"/>
</dbReference>
<dbReference type="AlphaFoldDB" id="A0A0M2PWI0"/>
<comment type="caution">
    <text evidence="1">The sequence shown here is derived from an EMBL/GenBank/DDBJ whole genome shotgun (WGS) entry which is preliminary data.</text>
</comment>
<dbReference type="PANTHER" id="PTHR10704:SF44">
    <property type="entry name" value="LD35051P-RELATED"/>
    <property type="match status" value="1"/>
</dbReference>
<proteinExistence type="predicted"/>
<dbReference type="EMBL" id="AJTX02000007">
    <property type="protein sequence ID" value="KKI98726.1"/>
    <property type="molecule type" value="Genomic_DNA"/>
</dbReference>
<protein>
    <recommendedName>
        <fullName evidence="3">Sulfotransferase domain-containing protein</fullName>
    </recommendedName>
</protein>
<gene>
    <name evidence="1" type="ORF">PROH_17995</name>
</gene>
<reference evidence="1" key="1">
    <citation type="submission" date="2012-04" db="EMBL/GenBank/DDBJ databases">
        <authorList>
            <person name="Borisov I.G."/>
            <person name="Ivanikova N.V."/>
            <person name="Pinevich A.V."/>
        </authorList>
    </citation>
    <scope>NUCLEOTIDE SEQUENCE</scope>
    <source>
        <strain evidence="1">CALU 1027</strain>
    </source>
</reference>
<evidence type="ECO:0008006" key="3">
    <source>
        <dbReference type="Google" id="ProtNLM"/>
    </source>
</evidence>
<dbReference type="eggNOG" id="ENOG5032R1I">
    <property type="taxonomic scope" value="Bacteria"/>
</dbReference>
<evidence type="ECO:0000313" key="2">
    <source>
        <dbReference type="Proteomes" id="UP000034681"/>
    </source>
</evidence>
<dbReference type="Gene3D" id="3.40.50.300">
    <property type="entry name" value="P-loop containing nucleotide triphosphate hydrolases"/>
    <property type="match status" value="1"/>
</dbReference>
<organism evidence="1 2">
    <name type="scientific">Prochlorothrix hollandica PCC 9006 = CALU 1027</name>
    <dbReference type="NCBI Taxonomy" id="317619"/>
    <lineage>
        <taxon>Bacteria</taxon>
        <taxon>Bacillati</taxon>
        <taxon>Cyanobacteriota</taxon>
        <taxon>Cyanophyceae</taxon>
        <taxon>Prochlorotrichales</taxon>
        <taxon>Prochlorotrichaceae</taxon>
        <taxon>Prochlorothrix</taxon>
    </lineage>
</organism>